<dbReference type="SUPFAM" id="SSF54211">
    <property type="entry name" value="Ribosomal protein S5 domain 2-like"/>
    <property type="match status" value="1"/>
</dbReference>
<comment type="similarity">
    <text evidence="1">Belongs to the GHMP kinase family. GalK subfamily.</text>
</comment>
<dbReference type="SUPFAM" id="SSF55060">
    <property type="entry name" value="GHMP Kinase, C-terminal domain"/>
    <property type="match status" value="1"/>
</dbReference>
<dbReference type="Pfam" id="PF08544">
    <property type="entry name" value="GHMP_kinases_C"/>
    <property type="match status" value="1"/>
</dbReference>
<dbReference type="InterPro" id="IPR014721">
    <property type="entry name" value="Ribsml_uS5_D2-typ_fold_subgr"/>
</dbReference>
<evidence type="ECO:0000256" key="1">
    <source>
        <dbReference type="ARBA" id="ARBA00006566"/>
    </source>
</evidence>
<name>A0ABX4MEM4_9ACTO</name>
<dbReference type="PANTHER" id="PTHR10457">
    <property type="entry name" value="MEVALONATE KINASE/GALACTOKINASE"/>
    <property type="match status" value="1"/>
</dbReference>
<dbReference type="InterPro" id="IPR020568">
    <property type="entry name" value="Ribosomal_Su5_D2-typ_SF"/>
</dbReference>
<evidence type="ECO:0000313" key="10">
    <source>
        <dbReference type="EMBL" id="PHP53681.1"/>
    </source>
</evidence>
<evidence type="ECO:0000259" key="9">
    <source>
        <dbReference type="Pfam" id="PF10509"/>
    </source>
</evidence>
<evidence type="ECO:0000259" key="8">
    <source>
        <dbReference type="Pfam" id="PF08544"/>
    </source>
</evidence>
<dbReference type="InterPro" id="IPR006203">
    <property type="entry name" value="GHMP_knse_ATP-bd_CS"/>
</dbReference>
<dbReference type="Proteomes" id="UP000194577">
    <property type="component" value="Unassembled WGS sequence"/>
</dbReference>
<reference evidence="10 11" key="1">
    <citation type="submission" date="2017-10" db="EMBL/GenBank/DDBJ databases">
        <title>Draft genome sequence of cellulolytic Actinomyces sp CtC72 isolated from cattle rumen fluid.</title>
        <authorList>
            <person name="Joshi A.J."/>
            <person name="Vasudevan G."/>
            <person name="Lanjekar V.B."/>
            <person name="Hivarkar S."/>
            <person name="Engineer A."/>
            <person name="Pore S.D."/>
            <person name="Dhakephalkar P.K."/>
            <person name="Dagar S."/>
        </authorList>
    </citation>
    <scope>NUCLEOTIDE SEQUENCE [LARGE SCALE GENOMIC DNA]</scope>
    <source>
        <strain evidence="11">CtC72</strain>
    </source>
</reference>
<dbReference type="GO" id="GO:0016301">
    <property type="term" value="F:kinase activity"/>
    <property type="evidence" value="ECO:0007669"/>
    <property type="project" value="UniProtKB-KW"/>
</dbReference>
<dbReference type="InterPro" id="IPR036554">
    <property type="entry name" value="GHMP_kinase_C_sf"/>
</dbReference>
<dbReference type="InterPro" id="IPR013750">
    <property type="entry name" value="GHMP_kinase_C_dom"/>
</dbReference>
<evidence type="ECO:0000256" key="5">
    <source>
        <dbReference type="ARBA" id="ARBA00022840"/>
    </source>
</evidence>
<dbReference type="InterPro" id="IPR006204">
    <property type="entry name" value="GHMP_kinase_N_dom"/>
</dbReference>
<gene>
    <name evidence="10" type="ORF">BW737_000890</name>
</gene>
<feature type="domain" description="Galactokinase N-terminal" evidence="9">
    <location>
        <begin position="21"/>
        <end position="57"/>
    </location>
</feature>
<comment type="caution">
    <text evidence="10">The sequence shown here is derived from an EMBL/GenBank/DDBJ whole genome shotgun (WGS) entry which is preliminary data.</text>
</comment>
<sequence>MNEHGIPAVATYLSSSAPVRSAWRVPGRIEILGKHTDYAGGRVLVGAVDRGITACAERSNNAEGTITATTTAGGEPVSLTANVNAALPVGHWGHYLQTVLDRLTNNFGASVPACLTITSDLPPASGMSSSSSLVCACTLALADLNGWSSTEVWKRNNPDRLSLAGYLASVENGRDWRELPGTTGVGTQGGSEDHTGILCGARDKLIYAEFAPAQILRLITFPSRWSIVVGISGILAEKSGAALADYNRGPATLQTVLARWNEANGRSDATLASAVRSLIGDATGSEAIKDPQLKKLLNFTQSSYERGRVEQFLIESLVLVPAGADAIAAADSDAIGAIVNRSHTLANERLLNQVPATNSMVSLARHMGAIGASAFGAGWGGSVYAIVPSADAYAFADEWIERYREDYDAPPSAAAFVTRPGDSATQLENYP</sequence>
<proteinExistence type="inferred from homology"/>
<keyword evidence="3" id="KW-0547">Nucleotide-binding</keyword>
<dbReference type="Pfam" id="PF00288">
    <property type="entry name" value="GHMP_kinases_N"/>
    <property type="match status" value="1"/>
</dbReference>
<feature type="domain" description="GHMP kinase C-terminal" evidence="8">
    <location>
        <begin position="326"/>
        <end position="404"/>
    </location>
</feature>
<dbReference type="Pfam" id="PF10509">
    <property type="entry name" value="GalKase_gal_bdg"/>
    <property type="match status" value="1"/>
</dbReference>
<dbReference type="PIRSF" id="PIRSF000530">
    <property type="entry name" value="Galactokinase"/>
    <property type="match status" value="1"/>
</dbReference>
<keyword evidence="6" id="KW-0299">Galactose metabolism</keyword>
<keyword evidence="6" id="KW-0119">Carbohydrate metabolism</keyword>
<keyword evidence="5" id="KW-0067">ATP-binding</keyword>
<dbReference type="PROSITE" id="PS00627">
    <property type="entry name" value="GHMP_KINASES_ATP"/>
    <property type="match status" value="1"/>
</dbReference>
<accession>A0ABX4MEM4</accession>
<evidence type="ECO:0000256" key="4">
    <source>
        <dbReference type="ARBA" id="ARBA00022777"/>
    </source>
</evidence>
<organism evidence="10 11">
    <name type="scientific">Actinomyces ruminis</name>
    <dbReference type="NCBI Taxonomy" id="1937003"/>
    <lineage>
        <taxon>Bacteria</taxon>
        <taxon>Bacillati</taxon>
        <taxon>Actinomycetota</taxon>
        <taxon>Actinomycetes</taxon>
        <taxon>Actinomycetales</taxon>
        <taxon>Actinomycetaceae</taxon>
        <taxon>Actinomyces</taxon>
    </lineage>
</organism>
<protein>
    <submittedName>
        <fullName evidence="10">GHMP kinase</fullName>
    </submittedName>
</protein>
<keyword evidence="2" id="KW-0808">Transferase</keyword>
<dbReference type="EMBL" id="MTPX02000008">
    <property type="protein sequence ID" value="PHP53681.1"/>
    <property type="molecule type" value="Genomic_DNA"/>
</dbReference>
<dbReference type="PRINTS" id="PR00473">
    <property type="entry name" value="GALCTOKINASE"/>
</dbReference>
<evidence type="ECO:0000256" key="3">
    <source>
        <dbReference type="ARBA" id="ARBA00022741"/>
    </source>
</evidence>
<dbReference type="Gene3D" id="3.30.70.890">
    <property type="entry name" value="GHMP kinase, C-terminal domain"/>
    <property type="match status" value="1"/>
</dbReference>
<dbReference type="PRINTS" id="PR00959">
    <property type="entry name" value="MEVGALKINASE"/>
</dbReference>
<dbReference type="Gene3D" id="3.30.230.10">
    <property type="match status" value="1"/>
</dbReference>
<evidence type="ECO:0000256" key="6">
    <source>
        <dbReference type="ARBA" id="ARBA00023144"/>
    </source>
</evidence>
<dbReference type="PANTHER" id="PTHR10457:SF7">
    <property type="entry name" value="GALACTOKINASE-RELATED"/>
    <property type="match status" value="1"/>
</dbReference>
<dbReference type="RefSeq" id="WP_086615343.1">
    <property type="nucleotide sequence ID" value="NZ_MTPX02000008.1"/>
</dbReference>
<keyword evidence="11" id="KW-1185">Reference proteome</keyword>
<dbReference type="InterPro" id="IPR006206">
    <property type="entry name" value="Mevalonate/galactokinase"/>
</dbReference>
<dbReference type="InterPro" id="IPR000705">
    <property type="entry name" value="Galactokinase"/>
</dbReference>
<keyword evidence="4 10" id="KW-0418">Kinase</keyword>
<feature type="domain" description="GHMP kinase N-terminal" evidence="7">
    <location>
        <begin position="95"/>
        <end position="151"/>
    </location>
</feature>
<dbReference type="InterPro" id="IPR019539">
    <property type="entry name" value="GalKase_N"/>
</dbReference>
<evidence type="ECO:0000256" key="2">
    <source>
        <dbReference type="ARBA" id="ARBA00022679"/>
    </source>
</evidence>
<evidence type="ECO:0000313" key="11">
    <source>
        <dbReference type="Proteomes" id="UP000194577"/>
    </source>
</evidence>
<evidence type="ECO:0000259" key="7">
    <source>
        <dbReference type="Pfam" id="PF00288"/>
    </source>
</evidence>